<name>A0A0R2C5C7_9LACO</name>
<feature type="compositionally biased region" description="Low complexity" evidence="5">
    <location>
        <begin position="386"/>
        <end position="405"/>
    </location>
</feature>
<dbReference type="AlphaFoldDB" id="A0A0R2C5C7"/>
<organism evidence="8 9">
    <name type="scientific">Lacticaseibacillus thailandensis DSM 22698 = JCM 13996</name>
    <dbReference type="NCBI Taxonomy" id="1423810"/>
    <lineage>
        <taxon>Bacteria</taxon>
        <taxon>Bacillati</taxon>
        <taxon>Bacillota</taxon>
        <taxon>Bacilli</taxon>
        <taxon>Lactobacillales</taxon>
        <taxon>Lactobacillaceae</taxon>
        <taxon>Lacticaseibacillus</taxon>
    </lineage>
</organism>
<dbReference type="Gene3D" id="3.30.1540.20">
    <property type="entry name" value="MutL, C-terminal domain, dimerisation subdomain"/>
    <property type="match status" value="1"/>
</dbReference>
<keyword evidence="9" id="KW-1185">Reference proteome</keyword>
<dbReference type="PANTHER" id="PTHR10073:SF12">
    <property type="entry name" value="DNA MISMATCH REPAIR PROTEIN MLH1"/>
    <property type="match status" value="1"/>
</dbReference>
<keyword evidence="3 4" id="KW-0234">DNA repair</keyword>
<dbReference type="InterPro" id="IPR020568">
    <property type="entry name" value="Ribosomal_Su5_D2-typ_SF"/>
</dbReference>
<evidence type="ECO:0000259" key="7">
    <source>
        <dbReference type="SMART" id="SM01340"/>
    </source>
</evidence>
<evidence type="ECO:0000256" key="2">
    <source>
        <dbReference type="ARBA" id="ARBA00022763"/>
    </source>
</evidence>
<dbReference type="InterPro" id="IPR014721">
    <property type="entry name" value="Ribsml_uS5_D2-typ_fold_subgr"/>
</dbReference>
<dbReference type="SMART" id="SM01340">
    <property type="entry name" value="DNA_mis_repair"/>
    <property type="match status" value="1"/>
</dbReference>
<dbReference type="Pfam" id="PF08676">
    <property type="entry name" value="MutL_C"/>
    <property type="match status" value="1"/>
</dbReference>
<dbReference type="Gene3D" id="3.30.565.10">
    <property type="entry name" value="Histidine kinase-like ATPase, C-terminal domain"/>
    <property type="match status" value="1"/>
</dbReference>
<gene>
    <name evidence="4" type="primary">mutL</name>
    <name evidence="8" type="ORF">FD19_GL001682</name>
</gene>
<dbReference type="Pfam" id="PF01119">
    <property type="entry name" value="DNA_mis_repair"/>
    <property type="match status" value="1"/>
</dbReference>
<dbReference type="Pfam" id="PF13589">
    <property type="entry name" value="HATPase_c_3"/>
    <property type="match status" value="1"/>
</dbReference>
<dbReference type="NCBIfam" id="TIGR00585">
    <property type="entry name" value="mutl"/>
    <property type="match status" value="1"/>
</dbReference>
<evidence type="ECO:0000256" key="4">
    <source>
        <dbReference type="HAMAP-Rule" id="MF_00149"/>
    </source>
</evidence>
<evidence type="ECO:0000313" key="8">
    <source>
        <dbReference type="EMBL" id="KRM86824.1"/>
    </source>
</evidence>
<dbReference type="STRING" id="1423810.FD19_GL001682"/>
<feature type="domain" description="DNA mismatch repair protein S5" evidence="7">
    <location>
        <begin position="213"/>
        <end position="331"/>
    </location>
</feature>
<dbReference type="Gene3D" id="3.30.1370.100">
    <property type="entry name" value="MutL, C-terminal domain, regulatory subdomain"/>
    <property type="match status" value="1"/>
</dbReference>
<dbReference type="SUPFAM" id="SSF55874">
    <property type="entry name" value="ATPase domain of HSP90 chaperone/DNA topoisomerase II/histidine kinase"/>
    <property type="match status" value="1"/>
</dbReference>
<dbReference type="EMBL" id="AYZK01000005">
    <property type="protein sequence ID" value="KRM86824.1"/>
    <property type="molecule type" value="Genomic_DNA"/>
</dbReference>
<dbReference type="InterPro" id="IPR002099">
    <property type="entry name" value="MutL/Mlh/PMS"/>
</dbReference>
<dbReference type="InterPro" id="IPR013507">
    <property type="entry name" value="DNA_mismatch_S5_2-like"/>
</dbReference>
<dbReference type="GO" id="GO:0016887">
    <property type="term" value="F:ATP hydrolysis activity"/>
    <property type="evidence" value="ECO:0007669"/>
    <property type="project" value="InterPro"/>
</dbReference>
<dbReference type="InterPro" id="IPR042120">
    <property type="entry name" value="MutL_C_dimsub"/>
</dbReference>
<dbReference type="GO" id="GO:0140664">
    <property type="term" value="F:ATP-dependent DNA damage sensor activity"/>
    <property type="evidence" value="ECO:0007669"/>
    <property type="project" value="InterPro"/>
</dbReference>
<dbReference type="Gene3D" id="3.30.230.10">
    <property type="match status" value="1"/>
</dbReference>
<feature type="region of interest" description="Disordered" evidence="5">
    <location>
        <begin position="358"/>
        <end position="406"/>
    </location>
</feature>
<evidence type="ECO:0000256" key="1">
    <source>
        <dbReference type="ARBA" id="ARBA00006082"/>
    </source>
</evidence>
<sequence length="671" mass="73062">MGVTTMSQIHELPEALANQIAAGEVVERPASVIKELVENSIDAGASQIDIRVADAGLRLMEVADNGAGIEPDDVPAAFKRHATSKIATTRDLFAIHSLGFRGEALASIAAVADVTIETATSEGVGTTAHLTGGQIVDAHQQAFRQGTTIAVHNLFYNTPARLKYVKSQATELSHITDIVNRLALGHPDIAMTLRSGDKLLLRTAGNGDLQQTIAGIYGVATAKAMLAFSGEDLDFKVSGYVSLPDTTRATRTHMTLLLNGRYFKNFNLAKAVIAGYGSKLMVGRYPLAVVNITIDPQLVDVNVHPTKQELRISKEPALAKLIEQTIYARMADQNLIPDALHNLPHRRGSQGEQQALNFEGAPRVHETVTPIEATDRSVRQAMQAGTSSAAAPDPAAAPTPDAASANDYGLDIEELPQDSIMKHPERLAAWDQRYAHIAPDEMAAVDQEDALAVAGTAAPAAAADQPQERFPHLHYLAQMHGTFILAETPDGFYLVDQHAAQERVNYEKYRVEIGQVDQGQQNLLVPIVLDYPASDAALIRDRMDVLHSVGVNLEDFGQNSFVVHSHPTWFAAGQEEDTLREMIDWVLRDGHLTVAKFREAAAIMMSCKRAIKANHHLDAQQGQALLDKLEQAENPFNCPHGRPVVVEFSNKDLNRMFKRIQDSHESNPVDL</sequence>
<dbReference type="CDD" id="cd16926">
    <property type="entry name" value="HATPase_MutL-MLH-PMS-like"/>
    <property type="match status" value="1"/>
</dbReference>
<evidence type="ECO:0000256" key="5">
    <source>
        <dbReference type="SAM" id="MobiDB-lite"/>
    </source>
</evidence>
<comment type="similarity">
    <text evidence="1 4">Belongs to the DNA mismatch repair MutL/HexB family.</text>
</comment>
<comment type="function">
    <text evidence="4">This protein is involved in the repair of mismatches in DNA. It is required for dam-dependent methyl-directed DNA mismatch repair. May act as a 'molecular matchmaker', a protein that promotes the formation of a stable complex between two or more DNA-binding proteins in an ATP-dependent manner without itself being part of a final effector complex.</text>
</comment>
<dbReference type="FunFam" id="3.30.565.10:FF:000003">
    <property type="entry name" value="DNA mismatch repair endonuclease MutL"/>
    <property type="match status" value="1"/>
</dbReference>
<dbReference type="InterPro" id="IPR014762">
    <property type="entry name" value="DNA_mismatch_repair_CS"/>
</dbReference>
<dbReference type="CDD" id="cd00782">
    <property type="entry name" value="MutL_Trans"/>
    <property type="match status" value="1"/>
</dbReference>
<dbReference type="HAMAP" id="MF_00149">
    <property type="entry name" value="DNA_mis_repair"/>
    <property type="match status" value="1"/>
</dbReference>
<dbReference type="InterPro" id="IPR014790">
    <property type="entry name" value="MutL_C"/>
</dbReference>
<dbReference type="GO" id="GO:0005524">
    <property type="term" value="F:ATP binding"/>
    <property type="evidence" value="ECO:0007669"/>
    <property type="project" value="InterPro"/>
</dbReference>
<evidence type="ECO:0000259" key="6">
    <source>
        <dbReference type="SMART" id="SM00853"/>
    </source>
</evidence>
<dbReference type="GO" id="GO:0032300">
    <property type="term" value="C:mismatch repair complex"/>
    <property type="evidence" value="ECO:0007669"/>
    <property type="project" value="InterPro"/>
</dbReference>
<reference evidence="8 9" key="1">
    <citation type="journal article" date="2015" name="Genome Announc.">
        <title>Expanding the biotechnology potential of lactobacilli through comparative genomics of 213 strains and associated genera.</title>
        <authorList>
            <person name="Sun Z."/>
            <person name="Harris H.M."/>
            <person name="McCann A."/>
            <person name="Guo C."/>
            <person name="Argimon S."/>
            <person name="Zhang W."/>
            <person name="Yang X."/>
            <person name="Jeffery I.B."/>
            <person name="Cooney J.C."/>
            <person name="Kagawa T.F."/>
            <person name="Liu W."/>
            <person name="Song Y."/>
            <person name="Salvetti E."/>
            <person name="Wrobel A."/>
            <person name="Rasinkangas P."/>
            <person name="Parkhill J."/>
            <person name="Rea M.C."/>
            <person name="O'Sullivan O."/>
            <person name="Ritari J."/>
            <person name="Douillard F.P."/>
            <person name="Paul Ross R."/>
            <person name="Yang R."/>
            <person name="Briner A.E."/>
            <person name="Felis G.E."/>
            <person name="de Vos W.M."/>
            <person name="Barrangou R."/>
            <person name="Klaenhammer T.R."/>
            <person name="Caufield P.W."/>
            <person name="Cui Y."/>
            <person name="Zhang H."/>
            <person name="O'Toole P.W."/>
        </authorList>
    </citation>
    <scope>NUCLEOTIDE SEQUENCE [LARGE SCALE GENOMIC DNA]</scope>
    <source>
        <strain evidence="8 9">DSM 22698</strain>
    </source>
</reference>
<dbReference type="PANTHER" id="PTHR10073">
    <property type="entry name" value="DNA MISMATCH REPAIR PROTEIN MLH, PMS, MUTL"/>
    <property type="match status" value="1"/>
</dbReference>
<dbReference type="SUPFAM" id="SSF118116">
    <property type="entry name" value="DNA mismatch repair protein MutL"/>
    <property type="match status" value="1"/>
</dbReference>
<comment type="caution">
    <text evidence="8">The sequence shown here is derived from an EMBL/GenBank/DDBJ whole genome shotgun (WGS) entry which is preliminary data.</text>
</comment>
<dbReference type="GO" id="GO:0030983">
    <property type="term" value="F:mismatched DNA binding"/>
    <property type="evidence" value="ECO:0007669"/>
    <property type="project" value="InterPro"/>
</dbReference>
<proteinExistence type="inferred from homology"/>
<evidence type="ECO:0000256" key="3">
    <source>
        <dbReference type="ARBA" id="ARBA00023204"/>
    </source>
</evidence>
<dbReference type="PROSITE" id="PS00058">
    <property type="entry name" value="DNA_MISMATCH_REPAIR_1"/>
    <property type="match status" value="1"/>
</dbReference>
<dbReference type="SMART" id="SM00853">
    <property type="entry name" value="MutL_C"/>
    <property type="match status" value="1"/>
</dbReference>
<evidence type="ECO:0000313" key="9">
    <source>
        <dbReference type="Proteomes" id="UP000051789"/>
    </source>
</evidence>
<keyword evidence="2 4" id="KW-0227">DNA damage</keyword>
<dbReference type="NCBIfam" id="NF000950">
    <property type="entry name" value="PRK00095.1-3"/>
    <property type="match status" value="1"/>
</dbReference>
<dbReference type="InterPro" id="IPR020667">
    <property type="entry name" value="DNA_mismatch_repair_MutL"/>
</dbReference>
<dbReference type="GO" id="GO:0006298">
    <property type="term" value="P:mismatch repair"/>
    <property type="evidence" value="ECO:0007669"/>
    <property type="project" value="UniProtKB-UniRule"/>
</dbReference>
<protein>
    <recommendedName>
        <fullName evidence="4">DNA mismatch repair protein MutL</fullName>
    </recommendedName>
</protein>
<dbReference type="Proteomes" id="UP000051789">
    <property type="component" value="Unassembled WGS sequence"/>
</dbReference>
<accession>A0A0R2C5C7</accession>
<dbReference type="PATRIC" id="fig|1423810.4.peg.1729"/>
<dbReference type="SUPFAM" id="SSF54211">
    <property type="entry name" value="Ribosomal protein S5 domain 2-like"/>
    <property type="match status" value="1"/>
</dbReference>
<dbReference type="InterPro" id="IPR042121">
    <property type="entry name" value="MutL_C_regsub"/>
</dbReference>
<dbReference type="InterPro" id="IPR038973">
    <property type="entry name" value="MutL/Mlh/Pms-like"/>
</dbReference>
<dbReference type="InterPro" id="IPR037198">
    <property type="entry name" value="MutL_C_sf"/>
</dbReference>
<feature type="domain" description="MutL C-terminal dimerisation" evidence="6">
    <location>
        <begin position="475"/>
        <end position="617"/>
    </location>
</feature>
<dbReference type="InterPro" id="IPR036890">
    <property type="entry name" value="HATPase_C_sf"/>
</dbReference>